<keyword evidence="2" id="KW-1185">Reference proteome</keyword>
<dbReference type="WBParaSite" id="nRc.2.0.1.t21000-RA">
    <property type="protein sequence ID" value="nRc.2.0.1.t21000-RA"/>
    <property type="gene ID" value="nRc.2.0.1.g21000"/>
</dbReference>
<proteinExistence type="predicted"/>
<dbReference type="AlphaFoldDB" id="A0A915J4D9"/>
<reference evidence="3" key="1">
    <citation type="submission" date="2022-11" db="UniProtKB">
        <authorList>
            <consortium name="WormBaseParasite"/>
        </authorList>
    </citation>
    <scope>IDENTIFICATION</scope>
</reference>
<protein>
    <submittedName>
        <fullName evidence="3">Uncharacterized protein</fullName>
    </submittedName>
</protein>
<feature type="region of interest" description="Disordered" evidence="1">
    <location>
        <begin position="21"/>
        <end position="40"/>
    </location>
</feature>
<name>A0A915J4D9_ROMCU</name>
<sequence length="74" mass="8782">MLGRSLVKKVIYNNLTHHSPRRFTVDPDQETSREKRQPSAVQYFERCRNAKKRKNGVVDIRVYGRRAFMLVLYG</sequence>
<organism evidence="2 3">
    <name type="scientific">Romanomermis culicivorax</name>
    <name type="common">Nematode worm</name>
    <dbReference type="NCBI Taxonomy" id="13658"/>
    <lineage>
        <taxon>Eukaryota</taxon>
        <taxon>Metazoa</taxon>
        <taxon>Ecdysozoa</taxon>
        <taxon>Nematoda</taxon>
        <taxon>Enoplea</taxon>
        <taxon>Dorylaimia</taxon>
        <taxon>Mermithida</taxon>
        <taxon>Mermithoidea</taxon>
        <taxon>Mermithidae</taxon>
        <taxon>Romanomermis</taxon>
    </lineage>
</organism>
<evidence type="ECO:0000256" key="1">
    <source>
        <dbReference type="SAM" id="MobiDB-lite"/>
    </source>
</evidence>
<dbReference type="Proteomes" id="UP000887565">
    <property type="component" value="Unplaced"/>
</dbReference>
<evidence type="ECO:0000313" key="3">
    <source>
        <dbReference type="WBParaSite" id="nRc.2.0.1.t21000-RA"/>
    </source>
</evidence>
<evidence type="ECO:0000313" key="2">
    <source>
        <dbReference type="Proteomes" id="UP000887565"/>
    </source>
</evidence>
<accession>A0A915J4D9</accession>